<feature type="transmembrane region" description="Helical" evidence="2">
    <location>
        <begin position="130"/>
        <end position="150"/>
    </location>
</feature>
<dbReference type="EMBL" id="JAKOGI010001825">
    <property type="protein sequence ID" value="KAJ8423923.1"/>
    <property type="molecule type" value="Genomic_DNA"/>
</dbReference>
<dbReference type="OrthoDB" id="1433814at2759"/>
<feature type="compositionally biased region" description="Low complexity" evidence="1">
    <location>
        <begin position="29"/>
        <end position="47"/>
    </location>
</feature>
<comment type="caution">
    <text evidence="3">The sequence shown here is derived from an EMBL/GenBank/DDBJ whole genome shotgun (WGS) entry which is preliminary data.</text>
</comment>
<proteinExistence type="predicted"/>
<evidence type="ECO:0000256" key="2">
    <source>
        <dbReference type="SAM" id="Phobius"/>
    </source>
</evidence>
<keyword evidence="2" id="KW-0812">Transmembrane</keyword>
<keyword evidence="2" id="KW-1133">Transmembrane helix</keyword>
<organism evidence="3 4">
    <name type="scientific">Carnegiea gigantea</name>
    <dbReference type="NCBI Taxonomy" id="171969"/>
    <lineage>
        <taxon>Eukaryota</taxon>
        <taxon>Viridiplantae</taxon>
        <taxon>Streptophyta</taxon>
        <taxon>Embryophyta</taxon>
        <taxon>Tracheophyta</taxon>
        <taxon>Spermatophyta</taxon>
        <taxon>Magnoliopsida</taxon>
        <taxon>eudicotyledons</taxon>
        <taxon>Gunneridae</taxon>
        <taxon>Pentapetalae</taxon>
        <taxon>Caryophyllales</taxon>
        <taxon>Cactineae</taxon>
        <taxon>Cactaceae</taxon>
        <taxon>Cactoideae</taxon>
        <taxon>Echinocereeae</taxon>
        <taxon>Carnegiea</taxon>
    </lineage>
</organism>
<dbReference type="PANTHER" id="PTHR37186">
    <property type="entry name" value="OS06G0524500 PROTEIN"/>
    <property type="match status" value="1"/>
</dbReference>
<feature type="region of interest" description="Disordered" evidence="1">
    <location>
        <begin position="1"/>
        <end position="64"/>
    </location>
</feature>
<feature type="transmembrane region" description="Helical" evidence="2">
    <location>
        <begin position="80"/>
        <end position="102"/>
    </location>
</feature>
<feature type="compositionally biased region" description="Pro residues" evidence="1">
    <location>
        <begin position="16"/>
        <end position="28"/>
    </location>
</feature>
<evidence type="ECO:0000313" key="4">
    <source>
        <dbReference type="Proteomes" id="UP001153076"/>
    </source>
</evidence>
<protein>
    <submittedName>
        <fullName evidence="3">Uncharacterized protein</fullName>
    </submittedName>
</protein>
<keyword evidence="2" id="KW-0472">Membrane</keyword>
<reference evidence="3" key="1">
    <citation type="submission" date="2022-04" db="EMBL/GenBank/DDBJ databases">
        <title>Carnegiea gigantea Genome sequencing and assembly v2.</title>
        <authorList>
            <person name="Copetti D."/>
            <person name="Sanderson M.J."/>
            <person name="Burquez A."/>
            <person name="Wojciechowski M.F."/>
        </authorList>
    </citation>
    <scope>NUCLEOTIDE SEQUENCE</scope>
    <source>
        <strain evidence="3">SGP5-SGP5p</strain>
        <tissue evidence="3">Aerial part</tissue>
    </source>
</reference>
<dbReference type="PANTHER" id="PTHR37186:SF1">
    <property type="entry name" value="OS06G0524500 PROTEIN"/>
    <property type="match status" value="1"/>
</dbReference>
<feature type="compositionally biased region" description="Polar residues" evidence="1">
    <location>
        <begin position="1"/>
        <end position="14"/>
    </location>
</feature>
<name>A0A9Q1GSQ4_9CARY</name>
<dbReference type="Proteomes" id="UP001153076">
    <property type="component" value="Unassembled WGS sequence"/>
</dbReference>
<keyword evidence="4" id="KW-1185">Reference proteome</keyword>
<gene>
    <name evidence="3" type="ORF">Cgig2_033837</name>
</gene>
<accession>A0A9Q1GSQ4</accession>
<evidence type="ECO:0000313" key="3">
    <source>
        <dbReference type="EMBL" id="KAJ8423923.1"/>
    </source>
</evidence>
<sequence>MAETQNPRTAENLQPSEPPRPRPPPPTKPSIEIETTSNGGSHGSFSGHRVHYPNPPDPVNPDPATLREQWRFAIRQYSRWYSHAWGTAILAGGAFFALGWIIKGGNPLPSKDSDHQKQEDSAKRFGDSCWAIVFFTGFLVIRNPSLLITYSQFRKDQE</sequence>
<evidence type="ECO:0000256" key="1">
    <source>
        <dbReference type="SAM" id="MobiDB-lite"/>
    </source>
</evidence>
<dbReference type="AlphaFoldDB" id="A0A9Q1GSQ4"/>